<proteinExistence type="predicted"/>
<feature type="region of interest" description="Disordered" evidence="2">
    <location>
        <begin position="1"/>
        <end position="101"/>
    </location>
</feature>
<protein>
    <submittedName>
        <fullName evidence="3">Uncharacterized protein</fullName>
    </submittedName>
</protein>
<evidence type="ECO:0000313" key="3">
    <source>
        <dbReference type="EMBL" id="EFI92238.1"/>
    </source>
</evidence>
<reference evidence="3 4" key="1">
    <citation type="journal article" date="2010" name="Nat. Biotechnol.">
        <title>Genome sequence of the model mushroom Schizophyllum commune.</title>
        <authorList>
            <person name="Ohm R.A."/>
            <person name="de Jong J.F."/>
            <person name="Lugones L.G."/>
            <person name="Aerts A."/>
            <person name="Kothe E."/>
            <person name="Stajich J.E."/>
            <person name="de Vries R.P."/>
            <person name="Record E."/>
            <person name="Levasseur A."/>
            <person name="Baker S.E."/>
            <person name="Bartholomew K.A."/>
            <person name="Coutinho P.M."/>
            <person name="Erdmann S."/>
            <person name="Fowler T.J."/>
            <person name="Gathman A.C."/>
            <person name="Lombard V."/>
            <person name="Henrissat B."/>
            <person name="Knabe N."/>
            <person name="Kuees U."/>
            <person name="Lilly W.W."/>
            <person name="Lindquist E."/>
            <person name="Lucas S."/>
            <person name="Magnuson J.K."/>
            <person name="Piumi F."/>
            <person name="Raudaskoski M."/>
            <person name="Salamov A."/>
            <person name="Schmutz J."/>
            <person name="Schwarze F.W.M.R."/>
            <person name="vanKuyk P.A."/>
            <person name="Horton J.S."/>
            <person name="Grigoriev I.V."/>
            <person name="Woesten H.A.B."/>
        </authorList>
    </citation>
    <scope>NUCLEOTIDE SEQUENCE [LARGE SCALE GENOMIC DNA]</scope>
    <source>
        <strain evidence="4">H4-8 / FGSC 9210</strain>
    </source>
</reference>
<dbReference type="VEuPathDB" id="FungiDB:SCHCODRAFT_02643075"/>
<dbReference type="OMA" id="RQINRWA"/>
<sequence>MKRSLFGKKRESVVGSAPPQTLQPSPTPSRTETTSSGSTMQSPPMSMQQPWQQYGGPPQQQLAPGFQQQQPSWLQGPGLQQPLPLPPQQQQSPPPQNDSVSGEQYRYALTNFRIAHEKVEQQRLQLEEQERQVAALRARIALLEGGPATGPANGTGNTVDDFSIRSAAAHLDKLINRWASDVLRAPPCPQNNLARAVLADLSASLATDAAPLRTHALLRHALAEAVAEGALNTLAPTNSPAANAQLTRLHAHLLARAPPAAAAWRRLTFSAAVTTYTPTVLRGILAEHVPALSRALLNKPLTPADGDTPLAPPLPADVLIAALDFARMLHGGAAGDAFYRAFVPEVGAGLHPGQMELVKRCGTSERGGACQVGATVFPGLVKVGGGGGEGKEEPQVVVRRAQVILSSQSSNVDVFEKRAIGCDLQFGAGGSIGRAFLGTPRIGLPFWHL</sequence>
<feature type="compositionally biased region" description="Pro residues" evidence="2">
    <location>
        <begin position="83"/>
        <end position="96"/>
    </location>
</feature>
<dbReference type="OrthoDB" id="2538017at2759"/>
<dbReference type="AlphaFoldDB" id="D8QIJ5"/>
<evidence type="ECO:0000256" key="2">
    <source>
        <dbReference type="SAM" id="MobiDB-lite"/>
    </source>
</evidence>
<keyword evidence="1" id="KW-0175">Coiled coil</keyword>
<dbReference type="EMBL" id="GL377313">
    <property type="protein sequence ID" value="EFI92238.1"/>
    <property type="molecule type" value="Genomic_DNA"/>
</dbReference>
<accession>D8QIJ5</accession>
<organism evidence="4">
    <name type="scientific">Schizophyllum commune (strain H4-8 / FGSC 9210)</name>
    <name type="common">Split gill fungus</name>
    <dbReference type="NCBI Taxonomy" id="578458"/>
    <lineage>
        <taxon>Eukaryota</taxon>
        <taxon>Fungi</taxon>
        <taxon>Dikarya</taxon>
        <taxon>Basidiomycota</taxon>
        <taxon>Agaricomycotina</taxon>
        <taxon>Agaricomycetes</taxon>
        <taxon>Agaricomycetidae</taxon>
        <taxon>Agaricales</taxon>
        <taxon>Schizophyllaceae</taxon>
        <taxon>Schizophyllum</taxon>
    </lineage>
</organism>
<dbReference type="InParanoid" id="D8QIJ5"/>
<dbReference type="HOGENOM" id="CLU_046446_0_0_1"/>
<dbReference type="STRING" id="578458.D8QIJ5"/>
<keyword evidence="4" id="KW-1185">Reference proteome</keyword>
<feature type="compositionally biased region" description="Low complexity" evidence="2">
    <location>
        <begin position="18"/>
        <end position="82"/>
    </location>
</feature>
<dbReference type="GeneID" id="9596718"/>
<dbReference type="eggNOG" id="ENOG502SIER">
    <property type="taxonomic scope" value="Eukaryota"/>
</dbReference>
<feature type="coiled-coil region" evidence="1">
    <location>
        <begin position="109"/>
        <end position="146"/>
    </location>
</feature>
<evidence type="ECO:0000313" key="4">
    <source>
        <dbReference type="Proteomes" id="UP000007431"/>
    </source>
</evidence>
<dbReference type="Proteomes" id="UP000007431">
    <property type="component" value="Unassembled WGS sequence"/>
</dbReference>
<gene>
    <name evidence="3" type="ORF">SCHCODRAFT_238107</name>
</gene>
<evidence type="ECO:0000256" key="1">
    <source>
        <dbReference type="SAM" id="Coils"/>
    </source>
</evidence>
<dbReference type="KEGG" id="scm:SCHCO_02643075"/>
<name>D8QIJ5_SCHCM</name>